<gene>
    <name evidence="2" type="ORF">IX39_09400</name>
</gene>
<comment type="caution">
    <text evidence="2">The sequence shown here is derived from an EMBL/GenBank/DDBJ whole genome shotgun (WGS) entry which is preliminary data.</text>
</comment>
<dbReference type="RefSeq" id="WP_034675553.1">
    <property type="nucleotide sequence ID" value="NZ_FPAP01000001.1"/>
</dbReference>
<dbReference type="InterPro" id="IPR049713">
    <property type="entry name" value="Pr6Pr-like"/>
</dbReference>
<protein>
    <recommendedName>
        <fullName evidence="4">Pr6Pr family membrane protein</fullName>
    </recommendedName>
</protein>
<name>A0A085Z8Q3_9FLAO</name>
<evidence type="ECO:0000313" key="2">
    <source>
        <dbReference type="EMBL" id="KFF00817.1"/>
    </source>
</evidence>
<feature type="transmembrane region" description="Helical" evidence="1">
    <location>
        <begin position="72"/>
        <end position="94"/>
    </location>
</feature>
<feature type="transmembrane region" description="Helical" evidence="1">
    <location>
        <begin position="7"/>
        <end position="24"/>
    </location>
</feature>
<keyword evidence="1" id="KW-0812">Transmembrane</keyword>
<feature type="transmembrane region" description="Helical" evidence="1">
    <location>
        <begin position="106"/>
        <end position="124"/>
    </location>
</feature>
<evidence type="ECO:0008006" key="4">
    <source>
        <dbReference type="Google" id="ProtNLM"/>
    </source>
</evidence>
<keyword evidence="3" id="KW-1185">Reference proteome</keyword>
<keyword evidence="1" id="KW-1133">Transmembrane helix</keyword>
<evidence type="ECO:0000313" key="3">
    <source>
        <dbReference type="Proteomes" id="UP000028713"/>
    </source>
</evidence>
<feature type="transmembrane region" description="Helical" evidence="1">
    <location>
        <begin position="39"/>
        <end position="60"/>
    </location>
</feature>
<dbReference type="EMBL" id="JPRP01000001">
    <property type="protein sequence ID" value="KFF00817.1"/>
    <property type="molecule type" value="Genomic_DNA"/>
</dbReference>
<dbReference type="NCBIfam" id="NF038065">
    <property type="entry name" value="Pr6Pr"/>
    <property type="match status" value="1"/>
</dbReference>
<organism evidence="2 3">
    <name type="scientific">Chryseobacterium formosense</name>
    <dbReference type="NCBI Taxonomy" id="236814"/>
    <lineage>
        <taxon>Bacteria</taxon>
        <taxon>Pseudomonadati</taxon>
        <taxon>Bacteroidota</taxon>
        <taxon>Flavobacteriia</taxon>
        <taxon>Flavobacteriales</taxon>
        <taxon>Weeksellaceae</taxon>
        <taxon>Chryseobacterium group</taxon>
        <taxon>Chryseobacterium</taxon>
    </lineage>
</organism>
<accession>A0A085Z8Q3</accession>
<reference evidence="2 3" key="1">
    <citation type="submission" date="2014-07" db="EMBL/GenBank/DDBJ databases">
        <title>Genome of Chryseobacterium formosense LMG 24722.</title>
        <authorList>
            <person name="Pipes S.E."/>
            <person name="Stropko S.J."/>
            <person name="Newman J.D."/>
        </authorList>
    </citation>
    <scope>NUCLEOTIDE SEQUENCE [LARGE SCALE GENOMIC DNA]</scope>
    <source>
        <strain evidence="2 3">LMG 24722</strain>
    </source>
</reference>
<proteinExistence type="predicted"/>
<keyword evidence="1" id="KW-0472">Membrane</keyword>
<feature type="transmembrane region" description="Helical" evidence="1">
    <location>
        <begin position="136"/>
        <end position="157"/>
    </location>
</feature>
<dbReference type="Proteomes" id="UP000028713">
    <property type="component" value="Unassembled WGS sequence"/>
</dbReference>
<sequence length="202" mass="23563">MKRFFSLIFVILGWFAIIMQYILMCNNSELALPEMTIRFFSYFTILTNIIVAYHFTLQLFRNSEKIENSGIITAITVYILVVGLIYQLILRSAWNPVGMQKIVDELLHSIIPFLALLYWIFIANKKDLSYKLIPKWTIYPLLYLVFILTRGSFAGFYPYPFVDVVKFGYSQVFINSLYILIFFIVLSVVFIIVGKALSIQQT</sequence>
<dbReference type="AlphaFoldDB" id="A0A085Z8Q3"/>
<evidence type="ECO:0000256" key="1">
    <source>
        <dbReference type="SAM" id="Phobius"/>
    </source>
</evidence>
<dbReference type="OrthoDB" id="9809977at2"/>
<dbReference type="STRING" id="236814.IX39_09400"/>
<feature type="transmembrane region" description="Helical" evidence="1">
    <location>
        <begin position="177"/>
        <end position="197"/>
    </location>
</feature>
<dbReference type="eggNOG" id="COG2141">
    <property type="taxonomic scope" value="Bacteria"/>
</dbReference>